<dbReference type="InterPro" id="IPR004358">
    <property type="entry name" value="Sig_transdc_His_kin-like_C"/>
</dbReference>
<evidence type="ECO:0000256" key="4">
    <source>
        <dbReference type="ARBA" id="ARBA00022679"/>
    </source>
</evidence>
<keyword evidence="3" id="KW-0597">Phosphoprotein</keyword>
<evidence type="ECO:0000256" key="6">
    <source>
        <dbReference type="ARBA" id="ARBA00023012"/>
    </source>
</evidence>
<feature type="domain" description="Histidine kinase" evidence="7">
    <location>
        <begin position="157"/>
        <end position="368"/>
    </location>
</feature>
<evidence type="ECO:0000313" key="9">
    <source>
        <dbReference type="Proteomes" id="UP001237292"/>
    </source>
</evidence>
<dbReference type="PROSITE" id="PS50109">
    <property type="entry name" value="HIS_KIN"/>
    <property type="match status" value="1"/>
</dbReference>
<dbReference type="InterPro" id="IPR003661">
    <property type="entry name" value="HisK_dim/P_dom"/>
</dbReference>
<organism evidence="8 9">
    <name type="scientific">Pseudomonas piscis</name>
    <dbReference type="NCBI Taxonomy" id="2614538"/>
    <lineage>
        <taxon>Bacteria</taxon>
        <taxon>Pseudomonadati</taxon>
        <taxon>Pseudomonadota</taxon>
        <taxon>Gammaproteobacteria</taxon>
        <taxon>Pseudomonadales</taxon>
        <taxon>Pseudomonadaceae</taxon>
        <taxon>Pseudomonas</taxon>
    </lineage>
</organism>
<name>A0ABY9NQY1_9PSED</name>
<sequence length="368" mass="40174">MRLANFILTHMESILLEWERFARSIETPYPTQDAKGLRNQAEHILRCIAQDMLTPQSDAQQFEKSQGRGPVADADIAAQNHAQARWSAGFTLNQMVAEYRALRASVLRLWLSDEQEVKASRTDDMLRFNEAIDQALTESIASFEAALEQTRKLFLGILGHDLRTPLGAVLMGADLLVRSVPAGRQQDLALQVGASVRRANRIVDDLLDLARANLGEGIQIRKEPVELTALCTQIVDEVRACYPGVRVLFAEGEALNGLFDPGRMGQVFANLLGNAVQHGDVRQPIEVRLVRDPTQICFEVHNHGEPIATEAMPLLFSAGGSGYERGASSGLGLGLFIAAQIVAGHCGEIQVQSSKEAGTTFRVTLPAA</sequence>
<keyword evidence="5 8" id="KW-0418">Kinase</keyword>
<dbReference type="EC" id="2.7.13.3" evidence="2"/>
<dbReference type="SUPFAM" id="SSF55874">
    <property type="entry name" value="ATPase domain of HSP90 chaperone/DNA topoisomerase II/histidine kinase"/>
    <property type="match status" value="1"/>
</dbReference>
<accession>A0ABY9NQY1</accession>
<evidence type="ECO:0000256" key="1">
    <source>
        <dbReference type="ARBA" id="ARBA00000085"/>
    </source>
</evidence>
<keyword evidence="6" id="KW-0902">Two-component regulatory system</keyword>
<protein>
    <recommendedName>
        <fullName evidence="2">histidine kinase</fullName>
        <ecNumber evidence="2">2.7.13.3</ecNumber>
    </recommendedName>
</protein>
<dbReference type="EMBL" id="CP133164">
    <property type="protein sequence ID" value="WMN20686.1"/>
    <property type="molecule type" value="Genomic_DNA"/>
</dbReference>
<evidence type="ECO:0000256" key="2">
    <source>
        <dbReference type="ARBA" id="ARBA00012438"/>
    </source>
</evidence>
<dbReference type="Proteomes" id="UP001237292">
    <property type="component" value="Chromosome"/>
</dbReference>
<dbReference type="InterPro" id="IPR036097">
    <property type="entry name" value="HisK_dim/P_sf"/>
</dbReference>
<dbReference type="RefSeq" id="WP_282878020.1">
    <property type="nucleotide sequence ID" value="NZ_CP133164.1"/>
</dbReference>
<dbReference type="GO" id="GO:0016301">
    <property type="term" value="F:kinase activity"/>
    <property type="evidence" value="ECO:0007669"/>
    <property type="project" value="UniProtKB-KW"/>
</dbReference>
<dbReference type="InterPro" id="IPR003594">
    <property type="entry name" value="HATPase_dom"/>
</dbReference>
<dbReference type="PRINTS" id="PR00344">
    <property type="entry name" value="BCTRLSENSOR"/>
</dbReference>
<dbReference type="SUPFAM" id="SSF47384">
    <property type="entry name" value="Homodimeric domain of signal transducing histidine kinase"/>
    <property type="match status" value="1"/>
</dbReference>
<dbReference type="SMART" id="SM00387">
    <property type="entry name" value="HATPase_c"/>
    <property type="match status" value="1"/>
</dbReference>
<dbReference type="CDD" id="cd00082">
    <property type="entry name" value="HisKA"/>
    <property type="match status" value="1"/>
</dbReference>
<dbReference type="InterPro" id="IPR005467">
    <property type="entry name" value="His_kinase_dom"/>
</dbReference>
<reference evidence="8 9" key="1">
    <citation type="journal article" date="2023" name="Access Microbiol">
        <title>The genome of a steinernematid-associated Pseudomonas piscis bacterium encodes the biosynthesis of insect toxins.</title>
        <authorList>
            <person name="Awori R.M."/>
            <person name="Hendre P."/>
            <person name="Amugune N.O."/>
        </authorList>
    </citation>
    <scope>NUCLEOTIDE SEQUENCE [LARGE SCALE GENOMIC DNA]</scope>
    <source>
        <strain evidence="8 9">75</strain>
    </source>
</reference>
<dbReference type="InterPro" id="IPR036890">
    <property type="entry name" value="HATPase_C_sf"/>
</dbReference>
<dbReference type="PANTHER" id="PTHR43711:SF1">
    <property type="entry name" value="HISTIDINE KINASE 1"/>
    <property type="match status" value="1"/>
</dbReference>
<dbReference type="Gene3D" id="3.30.565.10">
    <property type="entry name" value="Histidine kinase-like ATPase, C-terminal domain"/>
    <property type="match status" value="1"/>
</dbReference>
<keyword evidence="9" id="KW-1185">Reference proteome</keyword>
<dbReference type="PANTHER" id="PTHR43711">
    <property type="entry name" value="TWO-COMPONENT HISTIDINE KINASE"/>
    <property type="match status" value="1"/>
</dbReference>
<keyword evidence="4" id="KW-0808">Transferase</keyword>
<proteinExistence type="predicted"/>
<dbReference type="InterPro" id="IPR050736">
    <property type="entry name" value="Sensor_HK_Regulatory"/>
</dbReference>
<evidence type="ECO:0000256" key="5">
    <source>
        <dbReference type="ARBA" id="ARBA00022777"/>
    </source>
</evidence>
<evidence type="ECO:0000259" key="7">
    <source>
        <dbReference type="PROSITE" id="PS50109"/>
    </source>
</evidence>
<dbReference type="Pfam" id="PF00512">
    <property type="entry name" value="HisKA"/>
    <property type="match status" value="1"/>
</dbReference>
<evidence type="ECO:0000256" key="3">
    <source>
        <dbReference type="ARBA" id="ARBA00022553"/>
    </source>
</evidence>
<comment type="catalytic activity">
    <reaction evidence="1">
        <text>ATP + protein L-histidine = ADP + protein N-phospho-L-histidine.</text>
        <dbReference type="EC" id="2.7.13.3"/>
    </reaction>
</comment>
<gene>
    <name evidence="8" type="ORF">QL104_15195</name>
</gene>
<dbReference type="Pfam" id="PF02518">
    <property type="entry name" value="HATPase_c"/>
    <property type="match status" value="1"/>
</dbReference>
<dbReference type="Gene3D" id="1.10.287.130">
    <property type="match status" value="1"/>
</dbReference>
<evidence type="ECO:0000313" key="8">
    <source>
        <dbReference type="EMBL" id="WMN20686.1"/>
    </source>
</evidence>
<dbReference type="SMART" id="SM00388">
    <property type="entry name" value="HisKA"/>
    <property type="match status" value="1"/>
</dbReference>